<organism evidence="3 4">
    <name type="scientific">Pseudomonas marincola</name>
    <dbReference type="NCBI Taxonomy" id="437900"/>
    <lineage>
        <taxon>Bacteria</taxon>
        <taxon>Pseudomonadati</taxon>
        <taxon>Pseudomonadota</taxon>
        <taxon>Gammaproteobacteria</taxon>
        <taxon>Pseudomonadales</taxon>
        <taxon>Pseudomonadaceae</taxon>
        <taxon>Pseudomonas</taxon>
    </lineage>
</organism>
<evidence type="ECO:0000313" key="3">
    <source>
        <dbReference type="EMBL" id="CAE6888771.1"/>
    </source>
</evidence>
<evidence type="ECO:0000313" key="4">
    <source>
        <dbReference type="Proteomes" id="UP000325451"/>
    </source>
</evidence>
<keyword evidence="4" id="KW-1185">Reference proteome</keyword>
<keyword evidence="2" id="KW-0472">Membrane</keyword>
<accession>A0A8S2B7Q0</accession>
<feature type="region of interest" description="Disordered" evidence="1">
    <location>
        <begin position="1"/>
        <end position="20"/>
    </location>
</feature>
<name>A0A8S2B7Q0_9PSED</name>
<evidence type="ECO:0000256" key="2">
    <source>
        <dbReference type="SAM" id="Phobius"/>
    </source>
</evidence>
<proteinExistence type="predicted"/>
<feature type="transmembrane region" description="Helical" evidence="2">
    <location>
        <begin position="23"/>
        <end position="47"/>
    </location>
</feature>
<reference evidence="3" key="1">
    <citation type="submission" date="2021-02" db="EMBL/GenBank/DDBJ databases">
        <authorList>
            <consortium name="Genoscope - CEA"/>
            <person name="William W."/>
        </authorList>
    </citation>
    <scope>NUCLEOTIDE SEQUENCE</scope>
    <source>
        <strain evidence="3">YSy11</strain>
    </source>
</reference>
<dbReference type="RefSeq" id="WP_204881720.1">
    <property type="nucleotide sequence ID" value="NZ_LR215729.2"/>
</dbReference>
<evidence type="ECO:0000256" key="1">
    <source>
        <dbReference type="SAM" id="MobiDB-lite"/>
    </source>
</evidence>
<keyword evidence="2" id="KW-1133">Transmembrane helix</keyword>
<dbReference type="AlphaFoldDB" id="A0A8S2B7Q0"/>
<sequence length="188" mass="20528">MKADRSDAPDFIRTGNRKGNTKGLLTAGAIGTCFTLAMLHMAGSAYLDGTVKSLANPQSQISKPAQVAEITRADTTPSKDWDRIVEEQVKRDQPAPPAAIQPGQPEQVSAPAKQTNFNDANYVPRGAYNVVSYNDPPIPVEKPKPPQKMKVTIVGETLSRKEQRCSHVKKGSLAHRQCKAYVGLNYRE</sequence>
<dbReference type="KEGG" id="pmao:PMYSY11_0514"/>
<feature type="region of interest" description="Disordered" evidence="1">
    <location>
        <begin position="88"/>
        <end position="110"/>
    </location>
</feature>
<keyword evidence="2" id="KW-0812">Transmembrane</keyword>
<protein>
    <submittedName>
        <fullName evidence="3">Uncharacterized protein</fullName>
    </submittedName>
</protein>
<dbReference type="EMBL" id="LR215729">
    <property type="protein sequence ID" value="CAE6888771.1"/>
    <property type="molecule type" value="Genomic_DNA"/>
</dbReference>
<feature type="compositionally biased region" description="Basic and acidic residues" evidence="1">
    <location>
        <begin position="1"/>
        <end position="10"/>
    </location>
</feature>
<gene>
    <name evidence="3" type="ORF">PMYSY11_0514</name>
</gene>
<dbReference type="Proteomes" id="UP000325451">
    <property type="component" value="Chromosome"/>
</dbReference>